<gene>
    <name evidence="3" type="ORF">ST47_g400</name>
</gene>
<dbReference type="Proteomes" id="UP000076837">
    <property type="component" value="Unassembled WGS sequence"/>
</dbReference>
<dbReference type="OrthoDB" id="3730111at2759"/>
<accession>A0A163M740</accession>
<dbReference type="PANTHER" id="PTHR40619:SF3">
    <property type="entry name" value="FUNGAL STAND N-TERMINAL GOODBYE DOMAIN-CONTAINING PROTEIN"/>
    <property type="match status" value="1"/>
</dbReference>
<comment type="caution">
    <text evidence="3">The sequence shown here is derived from an EMBL/GenBank/DDBJ whole genome shotgun (WGS) entry which is preliminary data.</text>
</comment>
<keyword evidence="4" id="KW-1185">Reference proteome</keyword>
<protein>
    <recommendedName>
        <fullName evidence="2">Nephrocystin 3-like N-terminal domain-containing protein</fullName>
    </recommendedName>
</protein>
<evidence type="ECO:0000259" key="2">
    <source>
        <dbReference type="Pfam" id="PF24883"/>
    </source>
</evidence>
<reference evidence="3 4" key="1">
    <citation type="journal article" date="2016" name="Sci. Rep.">
        <title>Draft genome sequencing and secretome analysis of fungal phytopathogen Ascochyta rabiei provides insight into the necrotrophic effector repertoire.</title>
        <authorList>
            <person name="Verma S."/>
            <person name="Gazara R.K."/>
            <person name="Nizam S."/>
            <person name="Parween S."/>
            <person name="Chattopadhyay D."/>
            <person name="Verma P.K."/>
        </authorList>
    </citation>
    <scope>NUCLEOTIDE SEQUENCE [LARGE SCALE GENOMIC DNA]</scope>
    <source>
        <strain evidence="3 4">ArDII</strain>
    </source>
</reference>
<dbReference type="EMBL" id="JYNV01000016">
    <property type="protein sequence ID" value="KZM28457.1"/>
    <property type="molecule type" value="Genomic_DNA"/>
</dbReference>
<feature type="domain" description="Nephrocystin 3-like N-terminal" evidence="2">
    <location>
        <begin position="409"/>
        <end position="581"/>
    </location>
</feature>
<dbReference type="AlphaFoldDB" id="A0A163M740"/>
<dbReference type="STRING" id="5454.A0A163M740"/>
<name>A0A163M740_DIDRA</name>
<proteinExistence type="predicted"/>
<dbReference type="InterPro" id="IPR056884">
    <property type="entry name" value="NPHP3-like_N"/>
</dbReference>
<sequence>MEPEKHKARDSGSVDASLLRRPIAVDFIKNRLPRYHQAFQGPSAQFDTCAPSGTAIQSNIDAMPFWNDIFESAMVAFVKQSAEPKELKDSKIKIRDANSWGEVQICLQTAQDAYIQATGVRGWIRKSRRVVADNSQLAVQGWKWVPNVEVTSPVVNVVQSLLEAIRNAANVRKEILVGFDGLEETFTEIDFVFSMFPKDTNVRDAGIGLVATMLDTVEKVIGFYKKGIVRKMSSALFQGDEYQEKILQGLQNIKIMSEKLSHQGKNSHMFRSRQDDARVDKVGKVLLEETRTTYTSVSNIENMVVQVKESQESGVVMLNNIFHLLDEADKARKENTELRRRQELLEQKVQRAVTPVLVSTMGVSHSFTPPISPEILWKLMDVSEIETVDIETVELKRESISSVDHGRFEQVVNMNRFKRWIVNPHSDTLLLQDSCRAVGGVTASSAFCSTVFQALRQRQSLCPLVFFCGLHDDEDTNYGGTVLLRSFIAQLLCRQPFNTNSVQRHVHLESVQQGDIAALLRLFSWLMHQIAEDVTVVCIIDNIGYYERDATVEDTVEVVASISRLINETALRAATKLLATSNTPVRETRPFFRDDSVINLSAVTDFEGSSKFRMQRQLHNELDEDSV</sequence>
<evidence type="ECO:0000313" key="4">
    <source>
        <dbReference type="Proteomes" id="UP000076837"/>
    </source>
</evidence>
<evidence type="ECO:0000313" key="3">
    <source>
        <dbReference type="EMBL" id="KZM28457.1"/>
    </source>
</evidence>
<keyword evidence="1" id="KW-0677">Repeat</keyword>
<dbReference type="PANTHER" id="PTHR40619">
    <property type="entry name" value="FUNGAL STAND N-TERMINAL GOODBYE DOMAIN-CONTAINING PROTEIN"/>
    <property type="match status" value="1"/>
</dbReference>
<organism evidence="3 4">
    <name type="scientific">Didymella rabiei</name>
    <name type="common">Chickpea ascochyta blight fungus</name>
    <name type="synonym">Mycosphaerella rabiei</name>
    <dbReference type="NCBI Taxonomy" id="5454"/>
    <lineage>
        <taxon>Eukaryota</taxon>
        <taxon>Fungi</taxon>
        <taxon>Dikarya</taxon>
        <taxon>Ascomycota</taxon>
        <taxon>Pezizomycotina</taxon>
        <taxon>Dothideomycetes</taxon>
        <taxon>Pleosporomycetidae</taxon>
        <taxon>Pleosporales</taxon>
        <taxon>Pleosporineae</taxon>
        <taxon>Didymellaceae</taxon>
        <taxon>Ascochyta</taxon>
    </lineage>
</organism>
<dbReference type="Pfam" id="PF24883">
    <property type="entry name" value="NPHP3_N"/>
    <property type="match status" value="1"/>
</dbReference>
<evidence type="ECO:0000256" key="1">
    <source>
        <dbReference type="ARBA" id="ARBA00022737"/>
    </source>
</evidence>